<evidence type="ECO:0000313" key="2">
    <source>
        <dbReference type="Proteomes" id="UP000295453"/>
    </source>
</evidence>
<comment type="caution">
    <text evidence="1">The sequence shown here is derived from an EMBL/GenBank/DDBJ whole genome shotgun (WGS) entry which is preliminary data.</text>
</comment>
<dbReference type="Proteomes" id="UP000295453">
    <property type="component" value="Unassembled WGS sequence"/>
</dbReference>
<organism evidence="1 2">
    <name type="scientific">Nocardioides jejuensis</name>
    <dbReference type="NCBI Taxonomy" id="2502782"/>
    <lineage>
        <taxon>Bacteria</taxon>
        <taxon>Bacillati</taxon>
        <taxon>Actinomycetota</taxon>
        <taxon>Actinomycetes</taxon>
        <taxon>Propionibacteriales</taxon>
        <taxon>Nocardioidaceae</taxon>
        <taxon>Nocardioides</taxon>
    </lineage>
</organism>
<sequence length="141" mass="15932">MRLIDEAEKLFQGEIVDLERPECLRLLELSRVGRIAVNDPDGPLVVPVNGRADGEDVYFRLREGSQLALALADGRAAYEVDGFDEFRQAGWSVLVRGEVRRISPEDLPEHRSEWPRPWAAGERDVWVRLAGDSISGRRLLP</sequence>
<dbReference type="InterPro" id="IPR024747">
    <property type="entry name" value="Pyridox_Oxase-rel"/>
</dbReference>
<reference evidence="1 2" key="1">
    <citation type="submission" date="2019-03" db="EMBL/GenBank/DDBJ databases">
        <authorList>
            <person name="Kim M.K.M."/>
        </authorList>
    </citation>
    <scope>NUCLEOTIDE SEQUENCE [LARGE SCALE GENOMIC DNA]</scope>
    <source>
        <strain evidence="1 2">18JY15-6</strain>
    </source>
</reference>
<dbReference type="AlphaFoldDB" id="A0A4R1C1L2"/>
<evidence type="ECO:0000313" key="1">
    <source>
        <dbReference type="EMBL" id="TCJ23908.1"/>
    </source>
</evidence>
<gene>
    <name evidence="1" type="ORF">EPD65_09835</name>
</gene>
<dbReference type="InterPro" id="IPR012349">
    <property type="entry name" value="Split_barrel_FMN-bd"/>
</dbReference>
<dbReference type="EMBL" id="SJZJ01000015">
    <property type="protein sequence ID" value="TCJ23908.1"/>
    <property type="molecule type" value="Genomic_DNA"/>
</dbReference>
<dbReference type="OrthoDB" id="5193072at2"/>
<dbReference type="Gene3D" id="2.30.110.10">
    <property type="entry name" value="Electron Transport, Fmn-binding Protein, Chain A"/>
    <property type="match status" value="1"/>
</dbReference>
<protein>
    <submittedName>
        <fullName evidence="1">Pyridoxamine 5'-phosphate oxidase family protein</fullName>
    </submittedName>
</protein>
<name>A0A4R1C1L2_9ACTN</name>
<proteinExistence type="predicted"/>
<dbReference type="Pfam" id="PF12900">
    <property type="entry name" value="Pyridox_ox_2"/>
    <property type="match status" value="1"/>
</dbReference>
<dbReference type="SUPFAM" id="SSF50475">
    <property type="entry name" value="FMN-binding split barrel"/>
    <property type="match status" value="1"/>
</dbReference>
<accession>A0A4R1C1L2</accession>
<keyword evidence="2" id="KW-1185">Reference proteome</keyword>
<dbReference type="RefSeq" id="WP_131583618.1">
    <property type="nucleotide sequence ID" value="NZ_SJZJ01000015.1"/>
</dbReference>